<protein>
    <recommendedName>
        <fullName evidence="5">Tryptophan-associated transmembrane protein (Trp_oprn_chp)</fullName>
    </recommendedName>
</protein>
<feature type="transmembrane region" description="Helical" evidence="2">
    <location>
        <begin position="80"/>
        <end position="102"/>
    </location>
</feature>
<evidence type="ECO:0000256" key="2">
    <source>
        <dbReference type="SAM" id="Phobius"/>
    </source>
</evidence>
<proteinExistence type="predicted"/>
<dbReference type="Pfam" id="PF09534">
    <property type="entry name" value="Trp_oprn_chp"/>
    <property type="match status" value="1"/>
</dbReference>
<keyword evidence="2" id="KW-0472">Membrane</keyword>
<feature type="transmembrane region" description="Helical" evidence="2">
    <location>
        <begin position="108"/>
        <end position="130"/>
    </location>
</feature>
<comment type="caution">
    <text evidence="3">The sequence shown here is derived from an EMBL/GenBank/DDBJ whole genome shotgun (WGS) entry which is preliminary data.</text>
</comment>
<dbReference type="EMBL" id="BAAANO010000017">
    <property type="protein sequence ID" value="GAA2008357.1"/>
    <property type="molecule type" value="Genomic_DNA"/>
</dbReference>
<feature type="transmembrane region" description="Helical" evidence="2">
    <location>
        <begin position="55"/>
        <end position="73"/>
    </location>
</feature>
<sequence length="179" mass="17856">MTLTRSRAVLVLLALAGLMWIVSAQTWIPAEANPAAGVPGVAAEVGTSDTATSPVLTACAAVVAVTALLLVMFGKLGRLVITGLTALAALGYAAVGLGDVLAGEATTAWPYVGIVLGVLGAVVASGVGLGSRSWQANVSRYDRDTSAAGGPGNGPEDDPGEDVDPTRAWDSLSRGDDPS</sequence>
<evidence type="ECO:0008006" key="5">
    <source>
        <dbReference type="Google" id="ProtNLM"/>
    </source>
</evidence>
<keyword evidence="4" id="KW-1185">Reference proteome</keyword>
<gene>
    <name evidence="3" type="ORF">GCM10009755_18500</name>
</gene>
<keyword evidence="2" id="KW-1133">Transmembrane helix</keyword>
<keyword evidence="2" id="KW-0812">Transmembrane</keyword>
<organism evidence="3 4">
    <name type="scientific">Brevibacterium samyangense</name>
    <dbReference type="NCBI Taxonomy" id="366888"/>
    <lineage>
        <taxon>Bacteria</taxon>
        <taxon>Bacillati</taxon>
        <taxon>Actinomycetota</taxon>
        <taxon>Actinomycetes</taxon>
        <taxon>Micrococcales</taxon>
        <taxon>Brevibacteriaceae</taxon>
        <taxon>Brevibacterium</taxon>
    </lineage>
</organism>
<feature type="region of interest" description="Disordered" evidence="1">
    <location>
        <begin position="140"/>
        <end position="179"/>
    </location>
</feature>
<dbReference type="RefSeq" id="WP_344309030.1">
    <property type="nucleotide sequence ID" value="NZ_BAAANO010000017.1"/>
</dbReference>
<name>A0ABP5EYD4_9MICO</name>
<evidence type="ECO:0000313" key="4">
    <source>
        <dbReference type="Proteomes" id="UP001500755"/>
    </source>
</evidence>
<evidence type="ECO:0000313" key="3">
    <source>
        <dbReference type="EMBL" id="GAA2008357.1"/>
    </source>
</evidence>
<evidence type="ECO:0000256" key="1">
    <source>
        <dbReference type="SAM" id="MobiDB-lite"/>
    </source>
</evidence>
<accession>A0ABP5EYD4</accession>
<reference evidence="4" key="1">
    <citation type="journal article" date="2019" name="Int. J. Syst. Evol. Microbiol.">
        <title>The Global Catalogue of Microorganisms (GCM) 10K type strain sequencing project: providing services to taxonomists for standard genome sequencing and annotation.</title>
        <authorList>
            <consortium name="The Broad Institute Genomics Platform"/>
            <consortium name="The Broad Institute Genome Sequencing Center for Infectious Disease"/>
            <person name="Wu L."/>
            <person name="Ma J."/>
        </authorList>
    </citation>
    <scope>NUCLEOTIDE SEQUENCE [LARGE SCALE GENOMIC DNA]</scope>
    <source>
        <strain evidence="4">JCM 14546</strain>
    </source>
</reference>
<dbReference type="Proteomes" id="UP001500755">
    <property type="component" value="Unassembled WGS sequence"/>
</dbReference>
<dbReference type="InterPro" id="IPR019051">
    <property type="entry name" value="Trp_biosyn_TM_oprn/chp"/>
</dbReference>